<dbReference type="AlphaFoldDB" id="A0A0K2T8Y5"/>
<reference evidence="1" key="1">
    <citation type="submission" date="2014-05" db="EMBL/GenBank/DDBJ databases">
        <authorList>
            <person name="Chronopoulou M."/>
        </authorList>
    </citation>
    <scope>NUCLEOTIDE SEQUENCE</scope>
    <source>
        <tissue evidence="1">Whole organism</tissue>
    </source>
</reference>
<protein>
    <submittedName>
        <fullName evidence="1">Uncharacterized protein</fullName>
    </submittedName>
</protein>
<accession>A0A0K2T8Y5</accession>
<dbReference type="EMBL" id="HACA01004555">
    <property type="protein sequence ID" value="CDW21916.1"/>
    <property type="molecule type" value="Transcribed_RNA"/>
</dbReference>
<proteinExistence type="predicted"/>
<name>A0A0K2T8Y5_LEPSM</name>
<evidence type="ECO:0000313" key="1">
    <source>
        <dbReference type="EMBL" id="CDW21916.1"/>
    </source>
</evidence>
<feature type="non-terminal residue" evidence="1">
    <location>
        <position position="1"/>
    </location>
</feature>
<organism evidence="1">
    <name type="scientific">Lepeophtheirus salmonis</name>
    <name type="common">Salmon louse</name>
    <name type="synonym">Caligus salmonis</name>
    <dbReference type="NCBI Taxonomy" id="72036"/>
    <lineage>
        <taxon>Eukaryota</taxon>
        <taxon>Metazoa</taxon>
        <taxon>Ecdysozoa</taxon>
        <taxon>Arthropoda</taxon>
        <taxon>Crustacea</taxon>
        <taxon>Multicrustacea</taxon>
        <taxon>Hexanauplia</taxon>
        <taxon>Copepoda</taxon>
        <taxon>Siphonostomatoida</taxon>
        <taxon>Caligidae</taxon>
        <taxon>Lepeophtheirus</taxon>
    </lineage>
</organism>
<sequence>ELCPRHALLNPKWIWCNRSIVTSTPTRNSGHHLCFTNHFFECFAPIFYFHVLQVRGNQ</sequence>